<dbReference type="SMART" id="SM00355">
    <property type="entry name" value="ZnF_C2H2"/>
    <property type="match status" value="9"/>
</dbReference>
<dbReference type="InterPro" id="IPR013087">
    <property type="entry name" value="Znf_C2H2_type"/>
</dbReference>
<feature type="region of interest" description="Disordered" evidence="8">
    <location>
        <begin position="336"/>
        <end position="358"/>
    </location>
</feature>
<evidence type="ECO:0000256" key="3">
    <source>
        <dbReference type="ARBA" id="ARBA00022737"/>
    </source>
</evidence>
<feature type="domain" description="C2H2-type" evidence="9">
    <location>
        <begin position="195"/>
        <end position="223"/>
    </location>
</feature>
<dbReference type="SUPFAM" id="SSF57667">
    <property type="entry name" value="beta-beta-alpha zinc fingers"/>
    <property type="match status" value="4"/>
</dbReference>
<dbReference type="PROSITE" id="PS00028">
    <property type="entry name" value="ZINC_FINGER_C2H2_1"/>
    <property type="match status" value="8"/>
</dbReference>
<dbReference type="GO" id="GO:0000981">
    <property type="term" value="F:DNA-binding transcription factor activity, RNA polymerase II-specific"/>
    <property type="evidence" value="ECO:0007669"/>
    <property type="project" value="TreeGrafter"/>
</dbReference>
<dbReference type="GO" id="GO:0005634">
    <property type="term" value="C:nucleus"/>
    <property type="evidence" value="ECO:0007669"/>
    <property type="project" value="UniProtKB-SubCell"/>
</dbReference>
<proteinExistence type="predicted"/>
<evidence type="ECO:0000256" key="1">
    <source>
        <dbReference type="ARBA" id="ARBA00004123"/>
    </source>
</evidence>
<feature type="domain" description="C2H2-type" evidence="9">
    <location>
        <begin position="286"/>
        <end position="315"/>
    </location>
</feature>
<dbReference type="GO" id="GO:0000977">
    <property type="term" value="F:RNA polymerase II transcription regulatory region sequence-specific DNA binding"/>
    <property type="evidence" value="ECO:0007669"/>
    <property type="project" value="TreeGrafter"/>
</dbReference>
<dbReference type="PANTHER" id="PTHR24381">
    <property type="entry name" value="ZINC FINGER PROTEIN"/>
    <property type="match status" value="1"/>
</dbReference>
<protein>
    <recommendedName>
        <fullName evidence="9">C2H2-type domain-containing protein</fullName>
    </recommendedName>
</protein>
<dbReference type="KEGG" id="afun:125760807"/>
<dbReference type="PANTHER" id="PTHR24381:SF393">
    <property type="entry name" value="CHROMATIN-LINKED ADAPTOR FOR MSL PROTEINS, ISOFORM B"/>
    <property type="match status" value="1"/>
</dbReference>
<feature type="region of interest" description="Disordered" evidence="8">
    <location>
        <begin position="1"/>
        <end position="42"/>
    </location>
</feature>
<evidence type="ECO:0000256" key="6">
    <source>
        <dbReference type="ARBA" id="ARBA00023242"/>
    </source>
</evidence>
<sequence>MAPYTSESDRPATPQQSKPAMEGTDILNQQPLSEVPGHSTSNRSHRYKCEFCQQTFKRRDEHDRHRFSHTGVHAYPCLEPSCGKAYSNRSHLLRHMRTNHLERPETSGPELACKHPNCTMKFSSKHAMKRHYQTKHVLGKPYACDVCSERFWRKLQLKLHKVRHTGQYPHRCEHCSQGFVNLKLMRSHRCKHHAQKCADCPKEFLRWSELVTHRRLEHPSEFRCDQCDKVFHTKRNLNLHGRVHRTEDERDVFECPHAGCPRFYEHQRNLYAHIRAKHENRKREDLVCTVSECGRVLATKQKLEHHRKLHLRASKTGRARKAKVVPLAGCSKDVTDGSPCTAAPKETTTGKDESTVTVSSDQKSLLDVTTDSEVENTQTVQDLLETHMQHLCTQLDTLRSVLAPV</sequence>
<keyword evidence="6" id="KW-0539">Nucleus</keyword>
<feature type="domain" description="C2H2-type" evidence="9">
    <location>
        <begin position="47"/>
        <end position="74"/>
    </location>
</feature>
<dbReference type="VEuPathDB" id="VectorBase:AFUN2_013241"/>
<evidence type="ECO:0000256" key="8">
    <source>
        <dbReference type="SAM" id="MobiDB-lite"/>
    </source>
</evidence>
<feature type="domain" description="C2H2-type" evidence="9">
    <location>
        <begin position="75"/>
        <end position="104"/>
    </location>
</feature>
<dbReference type="STRING" id="62324.A0A182R9H6"/>
<keyword evidence="5" id="KW-0862">Zinc</keyword>
<dbReference type="AlphaFoldDB" id="A0A182R9H6"/>
<evidence type="ECO:0000256" key="7">
    <source>
        <dbReference type="PROSITE-ProRule" id="PRU00042"/>
    </source>
</evidence>
<dbReference type="VEuPathDB" id="VectorBase:AFUN002835"/>
<dbReference type="InterPro" id="IPR036236">
    <property type="entry name" value="Znf_C2H2_sf"/>
</dbReference>
<dbReference type="RefSeq" id="XP_049277286.1">
    <property type="nucleotide sequence ID" value="XM_049421329.1"/>
</dbReference>
<name>A0A182R9H6_ANOFN</name>
<dbReference type="OrthoDB" id="2687452at2759"/>
<dbReference type="FunFam" id="3.30.160.60:FF:000100">
    <property type="entry name" value="Zinc finger 45-like"/>
    <property type="match status" value="1"/>
</dbReference>
<keyword evidence="2" id="KW-0479">Metal-binding</keyword>
<feature type="domain" description="C2H2-type" evidence="9">
    <location>
        <begin position="170"/>
        <end position="197"/>
    </location>
</feature>
<feature type="domain" description="C2H2-type" evidence="9">
    <location>
        <begin position="253"/>
        <end position="283"/>
    </location>
</feature>
<dbReference type="Pfam" id="PF00096">
    <property type="entry name" value="zf-C2H2"/>
    <property type="match status" value="3"/>
</dbReference>
<dbReference type="PROSITE" id="PS50157">
    <property type="entry name" value="ZINC_FINGER_C2H2_2"/>
    <property type="match status" value="9"/>
</dbReference>
<evidence type="ECO:0000256" key="5">
    <source>
        <dbReference type="ARBA" id="ARBA00022833"/>
    </source>
</evidence>
<feature type="domain" description="C2H2-type" evidence="9">
    <location>
        <begin position="111"/>
        <end position="141"/>
    </location>
</feature>
<evidence type="ECO:0000259" key="9">
    <source>
        <dbReference type="PROSITE" id="PS50157"/>
    </source>
</evidence>
<reference evidence="10" key="1">
    <citation type="submission" date="2020-05" db="UniProtKB">
        <authorList>
            <consortium name="EnsemblMetazoa"/>
        </authorList>
    </citation>
    <scope>IDENTIFICATION</scope>
    <source>
        <strain evidence="10">FUMOZ</strain>
    </source>
</reference>
<accession>A0A182R9H6</accession>
<keyword evidence="3" id="KW-0677">Repeat</keyword>
<evidence type="ECO:0000313" key="10">
    <source>
        <dbReference type="EnsemblMetazoa" id="AFUN002835-PA"/>
    </source>
</evidence>
<comment type="subcellular location">
    <subcellularLocation>
        <location evidence="1">Nucleus</location>
    </subcellularLocation>
</comment>
<evidence type="ECO:0000256" key="2">
    <source>
        <dbReference type="ARBA" id="ARBA00022723"/>
    </source>
</evidence>
<organism evidence="10">
    <name type="scientific">Anopheles funestus</name>
    <name type="common">African malaria mosquito</name>
    <dbReference type="NCBI Taxonomy" id="62324"/>
    <lineage>
        <taxon>Eukaryota</taxon>
        <taxon>Metazoa</taxon>
        <taxon>Ecdysozoa</taxon>
        <taxon>Arthropoda</taxon>
        <taxon>Hexapoda</taxon>
        <taxon>Insecta</taxon>
        <taxon>Pterygota</taxon>
        <taxon>Neoptera</taxon>
        <taxon>Endopterygota</taxon>
        <taxon>Diptera</taxon>
        <taxon>Nematocera</taxon>
        <taxon>Culicoidea</taxon>
        <taxon>Culicidae</taxon>
        <taxon>Anophelinae</taxon>
        <taxon>Anopheles</taxon>
    </lineage>
</organism>
<dbReference type="Gene3D" id="3.30.160.60">
    <property type="entry name" value="Classic Zinc Finger"/>
    <property type="match status" value="4"/>
</dbReference>
<feature type="domain" description="C2H2-type" evidence="9">
    <location>
        <begin position="142"/>
        <end position="169"/>
    </location>
</feature>
<evidence type="ECO:0000256" key="4">
    <source>
        <dbReference type="ARBA" id="ARBA00022771"/>
    </source>
</evidence>
<feature type="domain" description="C2H2-type" evidence="9">
    <location>
        <begin position="222"/>
        <end position="249"/>
    </location>
</feature>
<dbReference type="EnsemblMetazoa" id="AFUN002835-RA">
    <property type="protein sequence ID" value="AFUN002835-PA"/>
    <property type="gene ID" value="AFUN002835"/>
</dbReference>
<feature type="compositionally biased region" description="Polar residues" evidence="8">
    <location>
        <begin position="26"/>
        <end position="42"/>
    </location>
</feature>
<dbReference type="GeneID" id="125760807"/>
<keyword evidence="4 7" id="KW-0863">Zinc-finger</keyword>
<dbReference type="GO" id="GO:0008270">
    <property type="term" value="F:zinc ion binding"/>
    <property type="evidence" value="ECO:0007669"/>
    <property type="project" value="UniProtKB-KW"/>
</dbReference>